<dbReference type="PANTHER" id="PTHR42912:SF93">
    <property type="entry name" value="N6-ADENOSINE-METHYLTRANSFERASE TMT1A"/>
    <property type="match status" value="1"/>
</dbReference>
<comment type="caution">
    <text evidence="2">The sequence shown here is derived from an EMBL/GenBank/DDBJ whole genome shotgun (WGS) entry which is preliminary data.</text>
</comment>
<feature type="domain" description="Methyltransferase" evidence="1">
    <location>
        <begin position="43"/>
        <end position="136"/>
    </location>
</feature>
<name>A0ABR4WEG6_9GAMM</name>
<protein>
    <submittedName>
        <fullName evidence="2">Methyltransferase</fullName>
    </submittedName>
</protein>
<dbReference type="CDD" id="cd02440">
    <property type="entry name" value="AdoMet_MTases"/>
    <property type="match status" value="1"/>
</dbReference>
<organism evidence="2 3">
    <name type="scientific">Alcanivorax jadensis T9</name>
    <dbReference type="NCBI Taxonomy" id="1177181"/>
    <lineage>
        <taxon>Bacteria</taxon>
        <taxon>Pseudomonadati</taxon>
        <taxon>Pseudomonadota</taxon>
        <taxon>Gammaproteobacteria</taxon>
        <taxon>Oceanospirillales</taxon>
        <taxon>Alcanivoracaceae</taxon>
        <taxon>Alcanivorax</taxon>
    </lineage>
</organism>
<reference evidence="2 3" key="1">
    <citation type="submission" date="2012-09" db="EMBL/GenBank/DDBJ databases">
        <title>Genome Sequence of alkane-degrading Bacterium Alcanivorax jadensis T9.</title>
        <authorList>
            <person name="Lai Q."/>
            <person name="Shao Z."/>
        </authorList>
    </citation>
    <scope>NUCLEOTIDE SEQUENCE [LARGE SCALE GENOMIC DNA]</scope>
    <source>
        <strain evidence="2 3">T9</strain>
    </source>
</reference>
<evidence type="ECO:0000259" key="1">
    <source>
        <dbReference type="Pfam" id="PF13649"/>
    </source>
</evidence>
<dbReference type="RefSeq" id="WP_035245915.1">
    <property type="nucleotide sequence ID" value="NZ_ARXU01000003.1"/>
</dbReference>
<dbReference type="InterPro" id="IPR041698">
    <property type="entry name" value="Methyltransf_25"/>
</dbReference>
<dbReference type="Pfam" id="PF13649">
    <property type="entry name" value="Methyltransf_25"/>
    <property type="match status" value="1"/>
</dbReference>
<dbReference type="GO" id="GO:0032259">
    <property type="term" value="P:methylation"/>
    <property type="evidence" value="ECO:0007669"/>
    <property type="project" value="UniProtKB-KW"/>
</dbReference>
<dbReference type="InterPro" id="IPR029063">
    <property type="entry name" value="SAM-dependent_MTases_sf"/>
</dbReference>
<accession>A0ABR4WEG6</accession>
<proteinExistence type="predicted"/>
<evidence type="ECO:0000313" key="2">
    <source>
        <dbReference type="EMBL" id="KGD61921.1"/>
    </source>
</evidence>
<dbReference type="SUPFAM" id="SSF53335">
    <property type="entry name" value="S-adenosyl-L-methionine-dependent methyltransferases"/>
    <property type="match status" value="1"/>
</dbReference>
<dbReference type="Proteomes" id="UP000029443">
    <property type="component" value="Unassembled WGS sequence"/>
</dbReference>
<keyword evidence="2" id="KW-0808">Transferase</keyword>
<sequence>MKSAETFWDKAAARYAKSPIRDEASYQKKLAITRDYFQPDWSVLEFGCGTGGTAILHAPYVRDILATDISKNMLEIAQAKAADAGIGNIRFQQGTLDSLPLAPGSFDSVLGLNILHLLKDPDAAIGRVSSLLKPGGIFVANTVLAADMKLHWRLLIPLMQALGFAPHVSRFGRDELFAMLARAGFDINYEWQPDSLSAFIVARKRA</sequence>
<dbReference type="InterPro" id="IPR050508">
    <property type="entry name" value="Methyltransf_Superfamily"/>
</dbReference>
<evidence type="ECO:0000313" key="3">
    <source>
        <dbReference type="Proteomes" id="UP000029443"/>
    </source>
</evidence>
<keyword evidence="3" id="KW-1185">Reference proteome</keyword>
<keyword evidence="2" id="KW-0489">Methyltransferase</keyword>
<gene>
    <name evidence="2" type="ORF">T9A_01130</name>
</gene>
<dbReference type="EMBL" id="ARXU01000003">
    <property type="protein sequence ID" value="KGD61921.1"/>
    <property type="molecule type" value="Genomic_DNA"/>
</dbReference>
<dbReference type="GO" id="GO:0008168">
    <property type="term" value="F:methyltransferase activity"/>
    <property type="evidence" value="ECO:0007669"/>
    <property type="project" value="UniProtKB-KW"/>
</dbReference>
<dbReference type="Gene3D" id="3.40.50.150">
    <property type="entry name" value="Vaccinia Virus protein VP39"/>
    <property type="match status" value="1"/>
</dbReference>
<dbReference type="PANTHER" id="PTHR42912">
    <property type="entry name" value="METHYLTRANSFERASE"/>
    <property type="match status" value="1"/>
</dbReference>